<evidence type="ECO:0000256" key="3">
    <source>
        <dbReference type="ARBA" id="ARBA00022475"/>
    </source>
</evidence>
<dbReference type="AlphaFoldDB" id="A0A9R1QYE8"/>
<dbReference type="GO" id="GO:0005886">
    <property type="term" value="C:plasma membrane"/>
    <property type="evidence" value="ECO:0007669"/>
    <property type="project" value="UniProtKB-SubCell"/>
</dbReference>
<evidence type="ECO:0000256" key="9">
    <source>
        <dbReference type="ARBA" id="ARBA00023136"/>
    </source>
</evidence>
<feature type="signal peptide" evidence="11">
    <location>
        <begin position="1"/>
        <end position="40"/>
    </location>
</feature>
<keyword evidence="8" id="KW-1133">Transmembrane helix</keyword>
<dbReference type="InterPro" id="IPR013210">
    <property type="entry name" value="LRR_N_plant-typ"/>
</dbReference>
<evidence type="ECO:0000313" key="14">
    <source>
        <dbReference type="Proteomes" id="UP000324705"/>
    </source>
</evidence>
<evidence type="ECO:0000259" key="12">
    <source>
        <dbReference type="Pfam" id="PF08263"/>
    </source>
</evidence>
<comment type="subcellular location">
    <subcellularLocation>
        <location evidence="1">Cell membrane</location>
        <topology evidence="1">Single-pass type I membrane protein</topology>
    </subcellularLocation>
</comment>
<evidence type="ECO:0000256" key="4">
    <source>
        <dbReference type="ARBA" id="ARBA00022614"/>
    </source>
</evidence>
<dbReference type="Proteomes" id="UP000324705">
    <property type="component" value="Chromosome 3B"/>
</dbReference>
<keyword evidence="4" id="KW-0433">Leucine-rich repeat</keyword>
<dbReference type="InterPro" id="IPR003591">
    <property type="entry name" value="Leu-rich_rpt_typical-subtyp"/>
</dbReference>
<dbReference type="InterPro" id="IPR001611">
    <property type="entry name" value="Leu-rich_rpt"/>
</dbReference>
<dbReference type="Gene3D" id="3.80.10.10">
    <property type="entry name" value="Ribonuclease Inhibitor"/>
    <property type="match status" value="1"/>
</dbReference>
<dbReference type="Pfam" id="PF00560">
    <property type="entry name" value="LRR_1"/>
    <property type="match status" value="3"/>
</dbReference>
<dbReference type="Gramene" id="TRITD3Bv1G271880.1">
    <property type="protein sequence ID" value="TRITD3Bv1G271880.1"/>
    <property type="gene ID" value="TRITD3Bv1G271880"/>
</dbReference>
<protein>
    <recommendedName>
        <fullName evidence="12">Leucine-rich repeat-containing N-terminal plant-type domain-containing protein</fullName>
    </recommendedName>
</protein>
<gene>
    <name evidence="13" type="ORF">TRITD_3Bv1G271880</name>
</gene>
<evidence type="ECO:0000256" key="7">
    <source>
        <dbReference type="ARBA" id="ARBA00022737"/>
    </source>
</evidence>
<evidence type="ECO:0000256" key="6">
    <source>
        <dbReference type="ARBA" id="ARBA00022729"/>
    </source>
</evidence>
<keyword evidence="7" id="KW-0677">Repeat</keyword>
<keyword evidence="3" id="KW-1003">Cell membrane</keyword>
<keyword evidence="10" id="KW-0325">Glycoprotein</keyword>
<feature type="chain" id="PRO_5040337427" description="Leucine-rich repeat-containing N-terminal plant-type domain-containing protein" evidence="11">
    <location>
        <begin position="41"/>
        <end position="667"/>
    </location>
</feature>
<organism evidence="13 14">
    <name type="scientific">Triticum turgidum subsp. durum</name>
    <name type="common">Durum wheat</name>
    <name type="synonym">Triticum durum</name>
    <dbReference type="NCBI Taxonomy" id="4567"/>
    <lineage>
        <taxon>Eukaryota</taxon>
        <taxon>Viridiplantae</taxon>
        <taxon>Streptophyta</taxon>
        <taxon>Embryophyta</taxon>
        <taxon>Tracheophyta</taxon>
        <taxon>Spermatophyta</taxon>
        <taxon>Magnoliopsida</taxon>
        <taxon>Liliopsida</taxon>
        <taxon>Poales</taxon>
        <taxon>Poaceae</taxon>
        <taxon>BOP clade</taxon>
        <taxon>Pooideae</taxon>
        <taxon>Triticodae</taxon>
        <taxon>Triticeae</taxon>
        <taxon>Triticinae</taxon>
        <taxon>Triticum</taxon>
    </lineage>
</organism>
<keyword evidence="9" id="KW-0472">Membrane</keyword>
<evidence type="ECO:0000256" key="8">
    <source>
        <dbReference type="ARBA" id="ARBA00022989"/>
    </source>
</evidence>
<dbReference type="SUPFAM" id="SSF52058">
    <property type="entry name" value="L domain-like"/>
    <property type="match status" value="2"/>
</dbReference>
<dbReference type="EMBL" id="LT934116">
    <property type="protein sequence ID" value="VAH85833.1"/>
    <property type="molecule type" value="Genomic_DNA"/>
</dbReference>
<dbReference type="PANTHER" id="PTHR48061">
    <property type="entry name" value="LEUCINE-RICH REPEAT RECEPTOR PROTEIN KINASE EMS1-LIKE-RELATED"/>
    <property type="match status" value="1"/>
</dbReference>
<dbReference type="OMA" id="PKELMAC"/>
<evidence type="ECO:0000256" key="5">
    <source>
        <dbReference type="ARBA" id="ARBA00022692"/>
    </source>
</evidence>
<proteinExistence type="inferred from homology"/>
<keyword evidence="5" id="KW-0812">Transmembrane</keyword>
<evidence type="ECO:0000256" key="10">
    <source>
        <dbReference type="ARBA" id="ARBA00023180"/>
    </source>
</evidence>
<name>A0A9R1QYE8_TRITD</name>
<dbReference type="InterPro" id="IPR046956">
    <property type="entry name" value="RLP23-like"/>
</dbReference>
<keyword evidence="6 11" id="KW-0732">Signal</keyword>
<sequence>MMLYIVIGGWLGFIGPKELMACATRLCFCLILIQLYSVAASNSHAHGDGHGNATTSSCHPDQAAALLQLKQSFIFDYFTTTLPSWQPGTDCCLWEGVGCEDGVFHGRHVTVLDISVHGLYSYGCHAALFNLTSLHYLDLSMNDFGGSRIPADDFERLSKLTHLNLSYSGFYGQIPIAIGKLTSLVSLDLSSVHNIESAEITNLYAIMDGYNLLVLREPSFETLLANLNNLRELYLDGVDISSSGEEWSSALGKPVPRLQVLSMAYCKLNGGFRKETSLETLYLDYTNFSCIKLSSLSNLPSLRGLGFDGGSISMEPTDLPFPMLNSLQNLQLSFARFSGELGSFFLWIRSLQNLKSLQLSYCYSSKIMATMIGNLTNLTRLEITLWAYGQIPPSIGNLTELTSLRISDCVFSGPIPTSIGNLKKLRSLEITNIGSSGFITKNTGLSGQIPTDIGFLSRLKVLKLAGCILSGGIPSTISNLTQLTHVDLSRNNLGDPTSSVARSLMFLVHPGDSKFGEHFSNLQIIDIASNNFSGSLDPRWFERLTSIMAKSNDAGSQQWFGNPVFYDSNYYHDTATITYKGQYMAFEKVLLILTAIDFSNNAFDGDIPESVGRLVSLYVLNMSYNAFTGRIPAQMGEMRQLESLDLSWNKLSGEIPQELADLTFLGV</sequence>
<dbReference type="FunFam" id="3.80.10.10:FF:000356">
    <property type="entry name" value="LRR receptor-like serine/threonine-protein kinase"/>
    <property type="match status" value="1"/>
</dbReference>
<accession>A0A9R1QYE8</accession>
<reference evidence="13 14" key="1">
    <citation type="submission" date="2017-09" db="EMBL/GenBank/DDBJ databases">
        <authorList>
            <consortium name="International Durum Wheat Genome Sequencing Consortium (IDWGSC)"/>
            <person name="Milanesi L."/>
        </authorList>
    </citation>
    <scope>NUCLEOTIDE SEQUENCE [LARGE SCALE GENOMIC DNA]</scope>
    <source>
        <strain evidence="14">cv. Svevo</strain>
    </source>
</reference>
<comment type="similarity">
    <text evidence="2">Belongs to the RLP family.</text>
</comment>
<evidence type="ECO:0000256" key="1">
    <source>
        <dbReference type="ARBA" id="ARBA00004251"/>
    </source>
</evidence>
<evidence type="ECO:0000256" key="2">
    <source>
        <dbReference type="ARBA" id="ARBA00009592"/>
    </source>
</evidence>
<dbReference type="InterPro" id="IPR032675">
    <property type="entry name" value="LRR_dom_sf"/>
</dbReference>
<feature type="domain" description="Leucine-rich repeat-containing N-terminal plant-type" evidence="12">
    <location>
        <begin position="59"/>
        <end position="99"/>
    </location>
</feature>
<dbReference type="Pfam" id="PF08263">
    <property type="entry name" value="LRRNT_2"/>
    <property type="match status" value="1"/>
</dbReference>
<dbReference type="SMART" id="SM00369">
    <property type="entry name" value="LRR_TYP"/>
    <property type="match status" value="3"/>
</dbReference>
<evidence type="ECO:0000256" key="11">
    <source>
        <dbReference type="SAM" id="SignalP"/>
    </source>
</evidence>
<keyword evidence="14" id="KW-1185">Reference proteome</keyword>
<evidence type="ECO:0000313" key="13">
    <source>
        <dbReference type="EMBL" id="VAH85833.1"/>
    </source>
</evidence>
<dbReference type="PANTHER" id="PTHR48061:SF45">
    <property type="entry name" value="LEUCINE-RICH REPEAT-CONTAINING N-TERMINAL PLANT-TYPE DOMAIN-CONTAINING PROTEIN"/>
    <property type="match status" value="1"/>
</dbReference>